<dbReference type="EMBL" id="JAGQHR010000448">
    <property type="protein sequence ID" value="MCA9728681.1"/>
    <property type="molecule type" value="Genomic_DNA"/>
</dbReference>
<comment type="caution">
    <text evidence="3">The sequence shown here is derived from an EMBL/GenBank/DDBJ whole genome shotgun (WGS) entry which is preliminary data.</text>
</comment>
<protein>
    <submittedName>
        <fullName evidence="3">UDP-N-acetylmuramoyl-L-alanyl-D-glutamate--2, 6-diaminopimelate ligase</fullName>
    </submittedName>
</protein>
<accession>A0A956RPJ5</accession>
<dbReference type="Pfam" id="PF01225">
    <property type="entry name" value="Mur_ligase"/>
    <property type="match status" value="1"/>
</dbReference>
<feature type="non-terminal residue" evidence="3">
    <location>
        <position position="244"/>
    </location>
</feature>
<reference evidence="3" key="2">
    <citation type="journal article" date="2021" name="Microbiome">
        <title>Successional dynamics and alternative stable states in a saline activated sludge microbial community over 9 years.</title>
        <authorList>
            <person name="Wang Y."/>
            <person name="Ye J."/>
            <person name="Ju F."/>
            <person name="Liu L."/>
            <person name="Boyd J.A."/>
            <person name="Deng Y."/>
            <person name="Parks D.H."/>
            <person name="Jiang X."/>
            <person name="Yin X."/>
            <person name="Woodcroft B.J."/>
            <person name="Tyson G.W."/>
            <person name="Hugenholtz P."/>
            <person name="Polz M.F."/>
            <person name="Zhang T."/>
        </authorList>
    </citation>
    <scope>NUCLEOTIDE SEQUENCE</scope>
    <source>
        <strain evidence="3">HKST-UBA01</strain>
    </source>
</reference>
<dbReference type="InterPro" id="IPR000713">
    <property type="entry name" value="Mur_ligase_N"/>
</dbReference>
<dbReference type="PANTHER" id="PTHR23135">
    <property type="entry name" value="MUR LIGASE FAMILY MEMBER"/>
    <property type="match status" value="1"/>
</dbReference>
<dbReference type="SUPFAM" id="SSF63418">
    <property type="entry name" value="MurE/MurF N-terminal domain"/>
    <property type="match status" value="1"/>
</dbReference>
<evidence type="ECO:0000313" key="3">
    <source>
        <dbReference type="EMBL" id="MCA9728681.1"/>
    </source>
</evidence>
<dbReference type="Gene3D" id="3.40.1190.10">
    <property type="entry name" value="Mur-like, catalytic domain"/>
    <property type="match status" value="1"/>
</dbReference>
<keyword evidence="3" id="KW-0436">Ligase</keyword>
<dbReference type="Proteomes" id="UP000697710">
    <property type="component" value="Unassembled WGS sequence"/>
</dbReference>
<dbReference type="InterPro" id="IPR013221">
    <property type="entry name" value="Mur_ligase_cen"/>
</dbReference>
<dbReference type="PANTHER" id="PTHR23135:SF4">
    <property type="entry name" value="UDP-N-ACETYLMURAMOYL-L-ALANYL-D-GLUTAMATE--2,6-DIAMINOPIMELATE LIGASE MURE HOMOLOG, CHLOROPLASTIC"/>
    <property type="match status" value="1"/>
</dbReference>
<gene>
    <name evidence="3" type="ORF">KC729_13410</name>
</gene>
<organism evidence="3 4">
    <name type="scientific">Eiseniibacteriota bacterium</name>
    <dbReference type="NCBI Taxonomy" id="2212470"/>
    <lineage>
        <taxon>Bacteria</taxon>
        <taxon>Candidatus Eiseniibacteriota</taxon>
    </lineage>
</organism>
<dbReference type="InterPro" id="IPR036565">
    <property type="entry name" value="Mur-like_cat_sf"/>
</dbReference>
<evidence type="ECO:0000259" key="1">
    <source>
        <dbReference type="Pfam" id="PF01225"/>
    </source>
</evidence>
<dbReference type="Pfam" id="PF08245">
    <property type="entry name" value="Mur_ligase_M"/>
    <property type="match status" value="1"/>
</dbReference>
<reference evidence="3" key="1">
    <citation type="submission" date="2020-04" db="EMBL/GenBank/DDBJ databases">
        <authorList>
            <person name="Zhang T."/>
        </authorList>
    </citation>
    <scope>NUCLEOTIDE SEQUENCE</scope>
    <source>
        <strain evidence="3">HKST-UBA01</strain>
    </source>
</reference>
<name>A0A956RPJ5_UNCEI</name>
<evidence type="ECO:0000313" key="4">
    <source>
        <dbReference type="Proteomes" id="UP000697710"/>
    </source>
</evidence>
<sequence length="244" mass="26079">MPAGDTTITGVHHDSRRVTPGGIFVCVSGLHRDGHEFASRAREAGAAVVVGEREAVPNVHPYLQVDDSRKALGLLAAAWHGHPSRQLTVVGVTGTNGKSSVTWMVESVCRAAGRDAAVMGTLGVGRTGALRPQPFTTPEATEFQGELAALRDAGVEVVAVEVSSHGLELRRTYGTRFPIVVFTNLSQDHLDFHQDMTKYAAAKNRLFREDERGGGGPSVAVVNADDPHLAAILRGSRDRLLRYG</sequence>
<dbReference type="AlphaFoldDB" id="A0A956RPJ5"/>
<feature type="domain" description="Mur ligase central" evidence="2">
    <location>
        <begin position="92"/>
        <end position="243"/>
    </location>
</feature>
<feature type="domain" description="Mur ligase N-terminal catalytic" evidence="1">
    <location>
        <begin position="7"/>
        <end position="79"/>
    </location>
</feature>
<evidence type="ECO:0000259" key="2">
    <source>
        <dbReference type="Pfam" id="PF08245"/>
    </source>
</evidence>
<dbReference type="GO" id="GO:0005524">
    <property type="term" value="F:ATP binding"/>
    <property type="evidence" value="ECO:0007669"/>
    <property type="project" value="InterPro"/>
</dbReference>
<dbReference type="InterPro" id="IPR035911">
    <property type="entry name" value="MurE/MurF_N"/>
</dbReference>
<dbReference type="SUPFAM" id="SSF53623">
    <property type="entry name" value="MurD-like peptide ligases, catalytic domain"/>
    <property type="match status" value="1"/>
</dbReference>
<dbReference type="Gene3D" id="3.40.1390.10">
    <property type="entry name" value="MurE/MurF, N-terminal domain"/>
    <property type="match status" value="1"/>
</dbReference>
<proteinExistence type="predicted"/>
<dbReference type="GO" id="GO:0016881">
    <property type="term" value="F:acid-amino acid ligase activity"/>
    <property type="evidence" value="ECO:0007669"/>
    <property type="project" value="InterPro"/>
</dbReference>